<dbReference type="GO" id="GO:0004467">
    <property type="term" value="F:long-chain fatty acid-CoA ligase activity"/>
    <property type="evidence" value="ECO:0007669"/>
    <property type="project" value="TreeGrafter"/>
</dbReference>
<proteinExistence type="inferred from homology"/>
<dbReference type="InterPro" id="IPR045851">
    <property type="entry name" value="AMP-bd_C_sf"/>
</dbReference>
<evidence type="ECO:0000313" key="7">
    <source>
        <dbReference type="Proteomes" id="UP001153714"/>
    </source>
</evidence>
<protein>
    <recommendedName>
        <fullName evidence="8">Luciferin 4-monooxygenase</fullName>
    </recommendedName>
</protein>
<evidence type="ECO:0008006" key="8">
    <source>
        <dbReference type="Google" id="ProtNLM"/>
    </source>
</evidence>
<accession>A0A9N9WHR8</accession>
<dbReference type="PANTHER" id="PTHR24096">
    <property type="entry name" value="LONG-CHAIN-FATTY-ACID--COA LIGASE"/>
    <property type="match status" value="1"/>
</dbReference>
<organism evidence="6 7">
    <name type="scientific">Diatraea saccharalis</name>
    <name type="common">sugarcane borer</name>
    <dbReference type="NCBI Taxonomy" id="40085"/>
    <lineage>
        <taxon>Eukaryota</taxon>
        <taxon>Metazoa</taxon>
        <taxon>Ecdysozoa</taxon>
        <taxon>Arthropoda</taxon>
        <taxon>Hexapoda</taxon>
        <taxon>Insecta</taxon>
        <taxon>Pterygota</taxon>
        <taxon>Neoptera</taxon>
        <taxon>Endopterygota</taxon>
        <taxon>Lepidoptera</taxon>
        <taxon>Glossata</taxon>
        <taxon>Ditrysia</taxon>
        <taxon>Pyraloidea</taxon>
        <taxon>Crambidae</taxon>
        <taxon>Crambinae</taxon>
        <taxon>Diatraea</taxon>
    </lineage>
</organism>
<evidence type="ECO:0000259" key="5">
    <source>
        <dbReference type="Pfam" id="PF13193"/>
    </source>
</evidence>
<dbReference type="Pfam" id="PF00501">
    <property type="entry name" value="AMP-binding"/>
    <property type="match status" value="1"/>
</dbReference>
<dbReference type="OrthoDB" id="10253869at2759"/>
<dbReference type="GO" id="GO:0046949">
    <property type="term" value="P:fatty-acyl-CoA biosynthetic process"/>
    <property type="evidence" value="ECO:0007669"/>
    <property type="project" value="TreeGrafter"/>
</dbReference>
<keyword evidence="3" id="KW-0576">Peroxisome</keyword>
<dbReference type="Pfam" id="PF13193">
    <property type="entry name" value="AMP-binding_C"/>
    <property type="match status" value="1"/>
</dbReference>
<comment type="subcellular location">
    <subcellularLocation>
        <location evidence="1">Peroxisome</location>
    </subcellularLocation>
</comment>
<dbReference type="InterPro" id="IPR042099">
    <property type="entry name" value="ANL_N_sf"/>
</dbReference>
<dbReference type="EMBL" id="OU893334">
    <property type="protein sequence ID" value="CAG9791310.1"/>
    <property type="molecule type" value="Genomic_DNA"/>
</dbReference>
<comment type="similarity">
    <text evidence="2">Belongs to the ATP-dependent AMP-binding enzyme family.</text>
</comment>
<dbReference type="Proteomes" id="UP001153714">
    <property type="component" value="Chromosome 3"/>
</dbReference>
<evidence type="ECO:0000256" key="1">
    <source>
        <dbReference type="ARBA" id="ARBA00004275"/>
    </source>
</evidence>
<name>A0A9N9WHR8_9NEOP</name>
<evidence type="ECO:0000259" key="4">
    <source>
        <dbReference type="Pfam" id="PF00501"/>
    </source>
</evidence>
<dbReference type="PANTHER" id="PTHR24096:SF353">
    <property type="entry name" value="GH16244P-RELATED"/>
    <property type="match status" value="1"/>
</dbReference>
<reference evidence="6" key="1">
    <citation type="submission" date="2021-12" db="EMBL/GenBank/DDBJ databases">
        <authorList>
            <person name="King R."/>
        </authorList>
    </citation>
    <scope>NUCLEOTIDE SEQUENCE</scope>
</reference>
<dbReference type="InterPro" id="IPR000873">
    <property type="entry name" value="AMP-dep_synth/lig_dom"/>
</dbReference>
<evidence type="ECO:0000256" key="2">
    <source>
        <dbReference type="ARBA" id="ARBA00006432"/>
    </source>
</evidence>
<feature type="domain" description="AMP-binding enzyme C-terminal" evidence="5">
    <location>
        <begin position="437"/>
        <end position="513"/>
    </location>
</feature>
<feature type="domain" description="AMP-dependent synthetase/ligase" evidence="4">
    <location>
        <begin position="21"/>
        <end position="386"/>
    </location>
</feature>
<evidence type="ECO:0000256" key="3">
    <source>
        <dbReference type="ARBA" id="ARBA00023140"/>
    </source>
</evidence>
<dbReference type="AlphaFoldDB" id="A0A9N9WHR8"/>
<dbReference type="FunFam" id="3.30.300.30:FF:000007">
    <property type="entry name" value="4-coumarate--CoA ligase 2"/>
    <property type="match status" value="1"/>
</dbReference>
<evidence type="ECO:0000313" key="6">
    <source>
        <dbReference type="EMBL" id="CAG9791310.1"/>
    </source>
</evidence>
<dbReference type="Gene3D" id="3.40.50.12780">
    <property type="entry name" value="N-terminal domain of ligase-like"/>
    <property type="match status" value="1"/>
</dbReference>
<dbReference type="InterPro" id="IPR025110">
    <property type="entry name" value="AMP-bd_C"/>
</dbReference>
<dbReference type="Gene3D" id="3.30.300.30">
    <property type="match status" value="1"/>
</dbReference>
<sequence>MAAKVLKNDQHFGHLIVQVMKSNPEDICQIDAVTGEKETNASVLSRSVRLATCLRKLGAQPGNVLAINGKNHLDLHIPYYAALFNGLPICGVDNSFKYDEVKNIFNVILPKVAFCDRNAYEMFKKVVTDLNLETTVIRFGDGTNSMNEFMSKCDDQSIEEFRVAEFDVDKIYLWLATTSGTTGNAKVAALKQAPIIAKFKSSYQALLKLTHEPRLTKRGVNTFNVGPIHWLTGLINALALPLMGHCKVQTSGPANADHYADIINQYKPVSLLTGPTTVSTLLKHRKHCDFSCFQIIQVSGAKLRSEVYDEMCSRLSEGSFIINLYGQTETGGAILYSDPFGPRDALVMPTSDYELKITDPDTGLEVIEPMARGELWCRGPGFTEYYRNPMETKKAVTEDGWYKTGDIFCKDEAGYFYYVERVKMLIKYKNYHMVPAELEELIRSHPSVHDVVVTSIPHDEDGEHPVACVVKEKGANISAREIADLIADKLSDNKRLRGGVIFLDEIPITSTGKIAVRKLKQIVLNSRREL</sequence>
<keyword evidence="7" id="KW-1185">Reference proteome</keyword>
<dbReference type="SUPFAM" id="SSF56801">
    <property type="entry name" value="Acetyl-CoA synthetase-like"/>
    <property type="match status" value="1"/>
</dbReference>
<gene>
    <name evidence="6" type="ORF">DIATSA_LOCUS8932</name>
</gene>
<reference evidence="6" key="2">
    <citation type="submission" date="2022-10" db="EMBL/GenBank/DDBJ databases">
        <authorList>
            <consortium name="ENA_rothamsted_submissions"/>
            <consortium name="culmorum"/>
            <person name="King R."/>
        </authorList>
    </citation>
    <scope>NUCLEOTIDE SEQUENCE</scope>
</reference>
<dbReference type="GO" id="GO:0005777">
    <property type="term" value="C:peroxisome"/>
    <property type="evidence" value="ECO:0007669"/>
    <property type="project" value="UniProtKB-SubCell"/>
</dbReference>